<name>A0ABQ5RVA5_9CHLO</name>
<evidence type="ECO:0000256" key="2">
    <source>
        <dbReference type="ARBA" id="ARBA00022679"/>
    </source>
</evidence>
<evidence type="ECO:0000256" key="1">
    <source>
        <dbReference type="ARBA" id="ARBA00004906"/>
    </source>
</evidence>
<keyword evidence="14" id="KW-1185">Reference proteome</keyword>
<dbReference type="InterPro" id="IPR006575">
    <property type="entry name" value="RWD_dom"/>
</dbReference>
<keyword evidence="2" id="KW-0808">Transferase</keyword>
<dbReference type="InterPro" id="IPR051628">
    <property type="entry name" value="LUBAC_E3_Ligases"/>
</dbReference>
<dbReference type="PROSITE" id="PS51873">
    <property type="entry name" value="TRIAD"/>
    <property type="match status" value="1"/>
</dbReference>
<proteinExistence type="inferred from homology"/>
<keyword evidence="5 9" id="KW-0863">Zinc-finger</keyword>
<evidence type="ECO:0000259" key="11">
    <source>
        <dbReference type="PROSITE" id="PS50089"/>
    </source>
</evidence>
<dbReference type="PANTHER" id="PTHR22770:SF13">
    <property type="entry name" value="RING-TYPE DOMAIN-CONTAINING PROTEIN"/>
    <property type="match status" value="1"/>
</dbReference>
<dbReference type="SUPFAM" id="SSF54495">
    <property type="entry name" value="UBC-like"/>
    <property type="match status" value="1"/>
</dbReference>
<evidence type="ECO:0000313" key="14">
    <source>
        <dbReference type="Proteomes" id="UP001165090"/>
    </source>
</evidence>
<dbReference type="CDD" id="cd20341">
    <property type="entry name" value="BRcat_RBR_RNF14"/>
    <property type="match status" value="1"/>
</dbReference>
<dbReference type="Gene3D" id="1.20.120.1750">
    <property type="match status" value="1"/>
</dbReference>
<dbReference type="InterPro" id="IPR013083">
    <property type="entry name" value="Znf_RING/FYVE/PHD"/>
</dbReference>
<dbReference type="InterPro" id="IPR001841">
    <property type="entry name" value="Znf_RING"/>
</dbReference>
<gene>
    <name evidence="13" type="ORF">VaNZ11_003975</name>
</gene>
<dbReference type="CDD" id="cd23820">
    <property type="entry name" value="RWD_RNF14"/>
    <property type="match status" value="1"/>
</dbReference>
<feature type="compositionally biased region" description="Polar residues" evidence="10">
    <location>
        <begin position="268"/>
        <end position="277"/>
    </location>
</feature>
<comment type="pathway">
    <text evidence="1">Protein modification; protein ubiquitination.</text>
</comment>
<sequence>MVTQMGSARPDAETWQCQLEELLALQSVYEEDFRLLAAPGVGRPQPSIAAPEGITEQKHEALLEGGCLNLEELLMAGPPQELSTDTGGGSGDSDGNSGRGVFGCFVAEALVHVDVPEGGLQLILEILQRPLTAPAVVPPPLPPARERADGSGVVDSGSTSTRSNGGSTGLTDRRQVLGAEGNNQQVGGNGWAAAPARRRGGSGGGRKGDGEGGGHGGSDGGGSAFGSVASSVHGSGLGEVLSGRGQVSGRRGARGSSRMAPSSIPVRTGTSAVLTTDNNDRRSGAGSRGGGGGDHDNFQGPHQHQHQHQYQGRGGRGGQVLARGALQQTHAPVRDGVRSPAAAPQQTPVAASLKGSNVYGAVIKANENDVSATTSLGCALPGVNGGPSRPTQDVAPYKACAASPPRTQKTGAALAMAAERRGLETGTQIEAPGPAPPPPTTPIPIPTPIRVPFGATVKFLSPIRVTLTLPAAYPAGASPVVDLQALWLSAGQVQALISQLQEEWKANGGGGTPTLFLWLDWLRSEALPYLGIRQELVLSSLVTSLGVTMELVMAGSVAAAPEGLALSLVQYSARREHEKFNESNVSCPICLDEHLGQRCMRLPECRDTFCRVCLATHLRTQLGCGSVDNMRCPAPSCRRQLPPYVLQQLMSQAEYERWETLTLQRTLDKMEDLVYCPRCREPCLEDKDHCTLCPGCFFSFCALCEESWHPGSTCLDPEARLALLEERRLAASQTGGLSATERARQELNRRNELKSLALLATTTKQCPMCSMGVEKTEGCNKMTCAYCGAFFCWKCNQVIRGYDHFQQTLGGEGGCVLFEQQEIDRWNARWEAGPRAAQVEHRGGALVGWMRQNDREVRQCRCVVCGQANVKGGGNNDIRCWSCNSHFCYLCRTWLRSKPGAHFGPGRCKQHSDD</sequence>
<dbReference type="SUPFAM" id="SSF57850">
    <property type="entry name" value="RING/U-box"/>
    <property type="match status" value="4"/>
</dbReference>
<accession>A0ABQ5RVA5</accession>
<feature type="domain" description="RING-type" evidence="12">
    <location>
        <begin position="583"/>
        <end position="819"/>
    </location>
</feature>
<keyword evidence="6" id="KW-0833">Ubl conjugation pathway</keyword>
<dbReference type="Proteomes" id="UP001165090">
    <property type="component" value="Unassembled WGS sequence"/>
</dbReference>
<dbReference type="InterPro" id="IPR047548">
    <property type="entry name" value="Rcat_RBR_RNF14"/>
</dbReference>
<evidence type="ECO:0000256" key="3">
    <source>
        <dbReference type="ARBA" id="ARBA00022723"/>
    </source>
</evidence>
<evidence type="ECO:0000256" key="7">
    <source>
        <dbReference type="ARBA" id="ARBA00022833"/>
    </source>
</evidence>
<dbReference type="EMBL" id="BSDZ01000010">
    <property type="protein sequence ID" value="GLI61563.1"/>
    <property type="molecule type" value="Genomic_DNA"/>
</dbReference>
<evidence type="ECO:0000256" key="9">
    <source>
        <dbReference type="PROSITE-ProRule" id="PRU00175"/>
    </source>
</evidence>
<feature type="compositionally biased region" description="Low complexity" evidence="10">
    <location>
        <begin position="150"/>
        <end position="165"/>
    </location>
</feature>
<organism evidence="13 14">
    <name type="scientific">Volvox africanus</name>
    <dbReference type="NCBI Taxonomy" id="51714"/>
    <lineage>
        <taxon>Eukaryota</taxon>
        <taxon>Viridiplantae</taxon>
        <taxon>Chlorophyta</taxon>
        <taxon>core chlorophytes</taxon>
        <taxon>Chlorophyceae</taxon>
        <taxon>CS clade</taxon>
        <taxon>Chlamydomonadales</taxon>
        <taxon>Volvocaceae</taxon>
        <taxon>Volvox</taxon>
    </lineage>
</organism>
<feature type="region of interest" description="Disordered" evidence="10">
    <location>
        <begin position="329"/>
        <end position="349"/>
    </location>
</feature>
<feature type="domain" description="RING-type" evidence="11">
    <location>
        <begin position="587"/>
        <end position="633"/>
    </location>
</feature>
<evidence type="ECO:0000256" key="5">
    <source>
        <dbReference type="ARBA" id="ARBA00022771"/>
    </source>
</evidence>
<feature type="compositionally biased region" description="Gly residues" evidence="10">
    <location>
        <begin position="213"/>
        <end position="224"/>
    </location>
</feature>
<dbReference type="Gene3D" id="3.10.110.10">
    <property type="entry name" value="Ubiquitin Conjugating Enzyme"/>
    <property type="match status" value="1"/>
</dbReference>
<dbReference type="CDD" id="cd20354">
    <property type="entry name" value="Rcat_RBR_RNF14"/>
    <property type="match status" value="1"/>
</dbReference>
<dbReference type="Gene3D" id="3.30.40.10">
    <property type="entry name" value="Zinc/RING finger domain, C3HC4 (zinc finger)"/>
    <property type="match status" value="1"/>
</dbReference>
<feature type="compositionally biased region" description="Low complexity" evidence="10">
    <location>
        <begin position="340"/>
        <end position="349"/>
    </location>
</feature>
<protein>
    <recommendedName>
        <fullName evidence="15">RBR-type E3 ubiquitin transferase</fullName>
    </recommendedName>
</protein>
<keyword evidence="4" id="KW-0677">Repeat</keyword>
<evidence type="ECO:0000256" key="6">
    <source>
        <dbReference type="ARBA" id="ARBA00022786"/>
    </source>
</evidence>
<keyword evidence="7" id="KW-0862">Zinc</keyword>
<dbReference type="PANTHER" id="PTHR22770">
    <property type="entry name" value="UBIQUITIN CONJUGATING ENZYME 7 INTERACTING PROTEIN-RELATED"/>
    <property type="match status" value="1"/>
</dbReference>
<comment type="caution">
    <text evidence="13">The sequence shown here is derived from an EMBL/GenBank/DDBJ whole genome shotgun (WGS) entry which is preliminary data.</text>
</comment>
<evidence type="ECO:0000256" key="4">
    <source>
        <dbReference type="ARBA" id="ARBA00022737"/>
    </source>
</evidence>
<evidence type="ECO:0000313" key="13">
    <source>
        <dbReference type="EMBL" id="GLI61563.1"/>
    </source>
</evidence>
<dbReference type="Pfam" id="PF01485">
    <property type="entry name" value="IBR"/>
    <property type="match status" value="1"/>
</dbReference>
<reference evidence="13 14" key="1">
    <citation type="journal article" date="2023" name="IScience">
        <title>Expanded male sex-determining region conserved during the evolution of homothallism in the green alga Volvox.</title>
        <authorList>
            <person name="Yamamoto K."/>
            <person name="Matsuzaki R."/>
            <person name="Mahakham W."/>
            <person name="Heman W."/>
            <person name="Sekimoto H."/>
            <person name="Kawachi M."/>
            <person name="Minakuchi Y."/>
            <person name="Toyoda A."/>
            <person name="Nozaki H."/>
        </authorList>
    </citation>
    <scope>NUCLEOTIDE SEQUENCE [LARGE SCALE GENOMIC DNA]</scope>
    <source>
        <strain evidence="13 14">NIES-4468</strain>
    </source>
</reference>
<dbReference type="Pfam" id="PF05773">
    <property type="entry name" value="RWD"/>
    <property type="match status" value="1"/>
</dbReference>
<dbReference type="Pfam" id="PF26200">
    <property type="entry name" value="Rcat_RNF216"/>
    <property type="match status" value="1"/>
</dbReference>
<dbReference type="InterPro" id="IPR044066">
    <property type="entry name" value="TRIAD_supradom"/>
</dbReference>
<feature type="compositionally biased region" description="Low complexity" evidence="10">
    <location>
        <begin position="242"/>
        <end position="263"/>
    </location>
</feature>
<comment type="similarity">
    <text evidence="8">Belongs to the RBR family. RNF14 subfamily.</text>
</comment>
<feature type="compositionally biased region" description="Low complexity" evidence="10">
    <location>
        <begin position="225"/>
        <end position="234"/>
    </location>
</feature>
<evidence type="ECO:0000256" key="10">
    <source>
        <dbReference type="SAM" id="MobiDB-lite"/>
    </source>
</evidence>
<dbReference type="InterPro" id="IPR002867">
    <property type="entry name" value="IBR_dom"/>
</dbReference>
<dbReference type="SMART" id="SM00647">
    <property type="entry name" value="IBR"/>
    <property type="match status" value="2"/>
</dbReference>
<dbReference type="InterPro" id="IPR016135">
    <property type="entry name" value="UBQ-conjugating_enzyme/RWD"/>
</dbReference>
<evidence type="ECO:0000256" key="8">
    <source>
        <dbReference type="ARBA" id="ARBA00044508"/>
    </source>
</evidence>
<feature type="region of interest" description="Disordered" evidence="10">
    <location>
        <begin position="137"/>
        <end position="317"/>
    </location>
</feature>
<keyword evidence="3" id="KW-0479">Metal-binding</keyword>
<dbReference type="PROSITE" id="PS50089">
    <property type="entry name" value="ZF_RING_2"/>
    <property type="match status" value="1"/>
</dbReference>
<evidence type="ECO:0000259" key="12">
    <source>
        <dbReference type="PROSITE" id="PS51873"/>
    </source>
</evidence>
<evidence type="ECO:0008006" key="15">
    <source>
        <dbReference type="Google" id="ProtNLM"/>
    </source>
</evidence>